<feature type="compositionally biased region" description="Gly residues" evidence="2">
    <location>
        <begin position="187"/>
        <end position="196"/>
    </location>
</feature>
<keyword evidence="1" id="KW-0175">Coiled coil</keyword>
<sequence length="642" mass="69798">MRDSSLDTEHQESGTEVRTVFLQSEEDSKEGSQGALRASYQVLVIPGSREEAPSKIPPFVPNSPRSLTGKISGQEGAVSEGASTSLRYWGFQQRPTGMGGPEISHAVGPQPMPSLSEDKGEQTRGYASLHRRRVMGQGAVRSSSVGRARTVGHLETDAPTRQGSDPGETKRGQGGACRQTLQEEVHGGSGRGGVPHGEGRSAAGSLQAMLWAAREEASQLQHRVQELTEENGRLHRQAEVARLNQKTMRQVERAARNAVQREAEARRKAELALQSREGVSEGVRADLHSLQRDACDLLQRKVARDREVFALRKKVAELRQKLSDEMERGHGGTADDTREIAASLQIRVKELHERNRRLEEQLAEERERLRAEAAGGTPADDAAALREECRRLSAQLTEERQRRQAEEAWRRKEEALRARSEEEKRQLEEEAELMASMLCSPVAESEHLQESLRWRSVARGLESSLVEGGGTCHRGLVSSPARLTNGGANSGASSLRSSDTAPYSSRKPWESAERFPSESSALDPGAGDSDRFGGEGDPNAGADISVPQNGTVSSLGQHGSLPERQDASPSESRNSGHLALTRRQLLLQELAAREAQAGRSTRPPPTASLRGTDPNCLPAQEAPPPPPEAPELPQLASQPQSL</sequence>
<gene>
    <name evidence="3" type="ORF">TSPGSL018_6445</name>
</gene>
<feature type="compositionally biased region" description="Basic and acidic residues" evidence="2">
    <location>
        <begin position="1"/>
        <end position="15"/>
    </location>
</feature>
<organism evidence="3">
    <name type="scientific">Tetraselmis sp. GSL018</name>
    <dbReference type="NCBI Taxonomy" id="582737"/>
    <lineage>
        <taxon>Eukaryota</taxon>
        <taxon>Viridiplantae</taxon>
        <taxon>Chlorophyta</taxon>
        <taxon>core chlorophytes</taxon>
        <taxon>Chlorodendrophyceae</taxon>
        <taxon>Chlorodendrales</taxon>
        <taxon>Chlorodendraceae</taxon>
        <taxon>Tetraselmis</taxon>
    </lineage>
</organism>
<accession>A0A061SGH2</accession>
<protein>
    <submittedName>
        <fullName evidence="3">Uncharacterized protein</fullName>
    </submittedName>
</protein>
<evidence type="ECO:0000256" key="1">
    <source>
        <dbReference type="SAM" id="Coils"/>
    </source>
</evidence>
<dbReference type="AlphaFoldDB" id="A0A061SGH2"/>
<feature type="coiled-coil region" evidence="1">
    <location>
        <begin position="210"/>
        <end position="268"/>
    </location>
</feature>
<feature type="region of interest" description="Disordered" evidence="2">
    <location>
        <begin position="466"/>
        <end position="642"/>
    </location>
</feature>
<feature type="compositionally biased region" description="Low complexity" evidence="2">
    <location>
        <begin position="578"/>
        <end position="597"/>
    </location>
</feature>
<feature type="compositionally biased region" description="Polar residues" evidence="2">
    <location>
        <begin position="486"/>
        <end position="503"/>
    </location>
</feature>
<feature type="region of interest" description="Disordered" evidence="2">
    <location>
        <begin position="51"/>
        <end position="205"/>
    </location>
</feature>
<feature type="region of interest" description="Disordered" evidence="2">
    <location>
        <begin position="1"/>
        <end position="37"/>
    </location>
</feature>
<feature type="compositionally biased region" description="Pro residues" evidence="2">
    <location>
        <begin position="621"/>
        <end position="630"/>
    </location>
</feature>
<evidence type="ECO:0000313" key="3">
    <source>
        <dbReference type="EMBL" id="JAC82109.1"/>
    </source>
</evidence>
<feature type="compositionally biased region" description="Polar residues" evidence="2">
    <location>
        <begin position="546"/>
        <end position="557"/>
    </location>
</feature>
<feature type="compositionally biased region" description="Basic and acidic residues" evidence="2">
    <location>
        <begin position="507"/>
        <end position="516"/>
    </location>
</feature>
<name>A0A061SGH2_9CHLO</name>
<evidence type="ECO:0000256" key="2">
    <source>
        <dbReference type="SAM" id="MobiDB-lite"/>
    </source>
</evidence>
<reference evidence="3" key="1">
    <citation type="submission" date="2014-05" db="EMBL/GenBank/DDBJ databases">
        <title>The transcriptome of the halophilic microalga Tetraselmis sp. GSL018 isolated from the Great Salt Lake, Utah.</title>
        <authorList>
            <person name="Jinkerson R.E."/>
            <person name="D'Adamo S."/>
            <person name="Posewitz M.C."/>
        </authorList>
    </citation>
    <scope>NUCLEOTIDE SEQUENCE</scope>
    <source>
        <strain evidence="3">GSL018</strain>
    </source>
</reference>
<feature type="coiled-coil region" evidence="1">
    <location>
        <begin position="308"/>
        <end position="437"/>
    </location>
</feature>
<proteinExistence type="predicted"/>
<dbReference type="EMBL" id="GBEZ01002992">
    <property type="protein sequence ID" value="JAC82109.1"/>
    <property type="molecule type" value="Transcribed_RNA"/>
</dbReference>